<reference evidence="1" key="1">
    <citation type="journal article" date="2010" name="Science">
        <title>Plasticity of animal genome architecture unmasked by rapid evolution of a pelagic tunicate.</title>
        <authorList>
            <person name="Denoeud F."/>
            <person name="Henriet S."/>
            <person name="Mungpakdee S."/>
            <person name="Aury J.M."/>
            <person name="Da Silva C."/>
            <person name="Brinkmann H."/>
            <person name="Mikhaleva J."/>
            <person name="Olsen L.C."/>
            <person name="Jubin C."/>
            <person name="Canestro C."/>
            <person name="Bouquet J.M."/>
            <person name="Danks G."/>
            <person name="Poulain J."/>
            <person name="Campsteijn C."/>
            <person name="Adamski M."/>
            <person name="Cross I."/>
            <person name="Yadetie F."/>
            <person name="Muffato M."/>
            <person name="Louis A."/>
            <person name="Butcher S."/>
            <person name="Tsagkogeorga G."/>
            <person name="Konrad A."/>
            <person name="Singh S."/>
            <person name="Jensen M.F."/>
            <person name="Cong E.H."/>
            <person name="Eikeseth-Otteraa H."/>
            <person name="Noel B."/>
            <person name="Anthouard V."/>
            <person name="Porcel B.M."/>
            <person name="Kachouri-Lafond R."/>
            <person name="Nishino A."/>
            <person name="Ugolini M."/>
            <person name="Chourrout P."/>
            <person name="Nishida H."/>
            <person name="Aasland R."/>
            <person name="Huzurbazar S."/>
            <person name="Westhof E."/>
            <person name="Delsuc F."/>
            <person name="Lehrach H."/>
            <person name="Reinhardt R."/>
            <person name="Weissenbach J."/>
            <person name="Roy S.W."/>
            <person name="Artiguenave F."/>
            <person name="Postlethwait J.H."/>
            <person name="Manak J.R."/>
            <person name="Thompson E.M."/>
            <person name="Jaillon O."/>
            <person name="Du Pasquier L."/>
            <person name="Boudinot P."/>
            <person name="Liberles D.A."/>
            <person name="Volff J.N."/>
            <person name="Philippe H."/>
            <person name="Lenhard B."/>
            <person name="Roest Crollius H."/>
            <person name="Wincker P."/>
            <person name="Chourrout D."/>
        </authorList>
    </citation>
    <scope>NUCLEOTIDE SEQUENCE [LARGE SCALE GENOMIC DNA]</scope>
</reference>
<dbReference type="Proteomes" id="UP000001307">
    <property type="component" value="Unassembled WGS sequence"/>
</dbReference>
<protein>
    <submittedName>
        <fullName evidence="1">Uncharacterized protein</fullName>
    </submittedName>
</protein>
<name>E4XYL5_OIKDI</name>
<evidence type="ECO:0000313" key="1">
    <source>
        <dbReference type="EMBL" id="CBY14727.1"/>
    </source>
</evidence>
<sequence length="161" mass="18087">MGEKTASSPSKSPLKIAKVLPRDENGQEICTGSSAATLISALAIPSLRLPEEENQIQPSEPVSQLHSYPLDPHGFSQMPQFIPPVGFESHQFFGGHPQAGFNPSTEEERMRLEMAEEQFKRENTDYVVNRLAEFDINMAIEIKKGYLKIFLVKNSTFFLIF</sequence>
<organism evidence="1">
    <name type="scientific">Oikopleura dioica</name>
    <name type="common">Tunicate</name>
    <dbReference type="NCBI Taxonomy" id="34765"/>
    <lineage>
        <taxon>Eukaryota</taxon>
        <taxon>Metazoa</taxon>
        <taxon>Chordata</taxon>
        <taxon>Tunicata</taxon>
        <taxon>Appendicularia</taxon>
        <taxon>Copelata</taxon>
        <taxon>Oikopleuridae</taxon>
        <taxon>Oikopleura</taxon>
    </lineage>
</organism>
<dbReference type="EMBL" id="FN653338">
    <property type="protein sequence ID" value="CBY14727.1"/>
    <property type="molecule type" value="Genomic_DNA"/>
</dbReference>
<evidence type="ECO:0000313" key="2">
    <source>
        <dbReference type="Proteomes" id="UP000001307"/>
    </source>
</evidence>
<dbReference type="AlphaFoldDB" id="E4XYL5"/>
<keyword evidence="2" id="KW-1185">Reference proteome</keyword>
<gene>
    <name evidence="1" type="ORF">GSOID_T00009798001</name>
</gene>
<accession>E4XYL5</accession>
<dbReference type="InParanoid" id="E4XYL5"/>
<proteinExistence type="predicted"/>